<evidence type="ECO:0000313" key="3">
    <source>
        <dbReference type="Proteomes" id="UP000634134"/>
    </source>
</evidence>
<evidence type="ECO:0000313" key="2">
    <source>
        <dbReference type="EMBL" id="MBE9461021.1"/>
    </source>
</evidence>
<protein>
    <recommendedName>
        <fullName evidence="4">Outer membrane protein beta-barrel domain-containing protein</fullName>
    </recommendedName>
</protein>
<feature type="chain" id="PRO_5045165443" description="Outer membrane protein beta-barrel domain-containing protein" evidence="1">
    <location>
        <begin position="28"/>
        <end position="230"/>
    </location>
</feature>
<gene>
    <name evidence="2" type="ORF">IEE83_03915</name>
</gene>
<dbReference type="RefSeq" id="WP_194119322.1">
    <property type="nucleotide sequence ID" value="NZ_JACYGY010000001.1"/>
</dbReference>
<name>A0ABR9W6E0_9BACT</name>
<reference evidence="3" key="1">
    <citation type="submission" date="2023-07" db="EMBL/GenBank/DDBJ databases">
        <title>Dyadobacter sp. nov 'subterranea' isolated from contaminted grondwater.</title>
        <authorList>
            <person name="Szabo I."/>
            <person name="Al-Omari J."/>
            <person name="Szerdahelyi S.G."/>
            <person name="Rado J."/>
        </authorList>
    </citation>
    <scope>NUCLEOTIDE SEQUENCE [LARGE SCALE GENOMIC DNA]</scope>
    <source>
        <strain evidence="3">UP-52</strain>
    </source>
</reference>
<dbReference type="Proteomes" id="UP000634134">
    <property type="component" value="Unassembled WGS sequence"/>
</dbReference>
<proteinExistence type="predicted"/>
<evidence type="ECO:0000256" key="1">
    <source>
        <dbReference type="SAM" id="SignalP"/>
    </source>
</evidence>
<organism evidence="2 3">
    <name type="scientific">Dyadobacter subterraneus</name>
    <dbReference type="NCBI Taxonomy" id="2773304"/>
    <lineage>
        <taxon>Bacteria</taxon>
        <taxon>Pseudomonadati</taxon>
        <taxon>Bacteroidota</taxon>
        <taxon>Cytophagia</taxon>
        <taxon>Cytophagales</taxon>
        <taxon>Spirosomataceae</taxon>
        <taxon>Dyadobacter</taxon>
    </lineage>
</organism>
<sequence length="230" mass="25350">MKKHFLLKFFPLILSLLLFSVSYGQEAKNSNCPNPAGGCDTVGIEHKVSPWRVGGFIGPTVAFCGKWSSTFNSNKYRDKSLFNGIGYHANLNADYFFNVKKNKQLKFGVGAIAGLQTFFLRNDLDDFLDKIIAETGSSNAVIRKGASEDHYIVAGPVLSYAFGKKTRSPFIEASVRGGLFRTTPAAIFVYDQATSNNIYSVTATDKRYHAGLLTTLGLFFPSKKGLWSWG</sequence>
<comment type="caution">
    <text evidence="2">The sequence shown here is derived from an EMBL/GenBank/DDBJ whole genome shotgun (WGS) entry which is preliminary data.</text>
</comment>
<evidence type="ECO:0008006" key="4">
    <source>
        <dbReference type="Google" id="ProtNLM"/>
    </source>
</evidence>
<accession>A0ABR9W6E0</accession>
<dbReference type="EMBL" id="JACYGY010000001">
    <property type="protein sequence ID" value="MBE9461021.1"/>
    <property type="molecule type" value="Genomic_DNA"/>
</dbReference>
<keyword evidence="3" id="KW-1185">Reference proteome</keyword>
<feature type="signal peptide" evidence="1">
    <location>
        <begin position="1"/>
        <end position="27"/>
    </location>
</feature>
<keyword evidence="1" id="KW-0732">Signal</keyword>